<dbReference type="Proteomes" id="UP000243217">
    <property type="component" value="Unassembled WGS sequence"/>
</dbReference>
<evidence type="ECO:0000259" key="6">
    <source>
        <dbReference type="PROSITE" id="PS50089"/>
    </source>
</evidence>
<evidence type="ECO:0000256" key="4">
    <source>
        <dbReference type="PROSITE-ProRule" id="PRU00175"/>
    </source>
</evidence>
<feature type="domain" description="RING-type" evidence="6">
    <location>
        <begin position="11"/>
        <end position="47"/>
    </location>
</feature>
<name>A0A1W0A425_9STRA</name>
<keyword evidence="2 4" id="KW-0863">Zinc-finger</keyword>
<comment type="caution">
    <text evidence="7">The sequence shown here is derived from an EMBL/GenBank/DDBJ whole genome shotgun (WGS) entry which is preliminary data.</text>
</comment>
<keyword evidence="1" id="KW-0479">Metal-binding</keyword>
<keyword evidence="5" id="KW-0472">Membrane</keyword>
<dbReference type="AlphaFoldDB" id="A0A1W0A425"/>
<organism evidence="7 8">
    <name type="scientific">Thraustotheca clavata</name>
    <dbReference type="NCBI Taxonomy" id="74557"/>
    <lineage>
        <taxon>Eukaryota</taxon>
        <taxon>Sar</taxon>
        <taxon>Stramenopiles</taxon>
        <taxon>Oomycota</taxon>
        <taxon>Saprolegniomycetes</taxon>
        <taxon>Saprolegniales</taxon>
        <taxon>Achlyaceae</taxon>
        <taxon>Thraustotheca</taxon>
    </lineage>
</organism>
<dbReference type="InterPro" id="IPR013083">
    <property type="entry name" value="Znf_RING/FYVE/PHD"/>
</dbReference>
<evidence type="ECO:0000313" key="8">
    <source>
        <dbReference type="Proteomes" id="UP000243217"/>
    </source>
</evidence>
<sequence length="175" mass="19194">MACLGAEDLTCAICLEPFASPVALYCGHCFDRECLNGLVGEPCPICRQAQVPANVNVQPKNALIFQAALSLHPTIVAAIVAREVEHERLRLARLASYPKPNIRTRRTTSPDVNVSWGSVVFVQALSFPWDAIFGPAGLQDDEEETPESCVLSWSIVFMFAGCYIMSQAVTYLLDF</sequence>
<evidence type="ECO:0000256" key="1">
    <source>
        <dbReference type="ARBA" id="ARBA00022723"/>
    </source>
</evidence>
<feature type="transmembrane region" description="Helical" evidence="5">
    <location>
        <begin position="150"/>
        <end position="173"/>
    </location>
</feature>
<evidence type="ECO:0000313" key="7">
    <source>
        <dbReference type="EMBL" id="OQS05036.1"/>
    </source>
</evidence>
<gene>
    <name evidence="7" type="ORF">THRCLA_02772</name>
</gene>
<reference evidence="7 8" key="1">
    <citation type="journal article" date="2014" name="Genome Biol. Evol.">
        <title>The secreted proteins of Achlya hypogyna and Thraustotheca clavata identify the ancestral oomycete secretome and reveal gene acquisitions by horizontal gene transfer.</title>
        <authorList>
            <person name="Misner I."/>
            <person name="Blouin N."/>
            <person name="Leonard G."/>
            <person name="Richards T.A."/>
            <person name="Lane C.E."/>
        </authorList>
    </citation>
    <scope>NUCLEOTIDE SEQUENCE [LARGE SCALE GENOMIC DNA]</scope>
    <source>
        <strain evidence="7 8">ATCC 34112</strain>
    </source>
</reference>
<dbReference type="SMART" id="SM00184">
    <property type="entry name" value="RING"/>
    <property type="match status" value="1"/>
</dbReference>
<dbReference type="STRING" id="74557.A0A1W0A425"/>
<dbReference type="GO" id="GO:0008270">
    <property type="term" value="F:zinc ion binding"/>
    <property type="evidence" value="ECO:0007669"/>
    <property type="project" value="UniProtKB-KW"/>
</dbReference>
<dbReference type="InterPro" id="IPR001841">
    <property type="entry name" value="Znf_RING"/>
</dbReference>
<keyword evidence="3" id="KW-0862">Zinc</keyword>
<dbReference type="Gene3D" id="3.30.40.10">
    <property type="entry name" value="Zinc/RING finger domain, C3HC4 (zinc finger)"/>
    <property type="match status" value="1"/>
</dbReference>
<evidence type="ECO:0000256" key="3">
    <source>
        <dbReference type="ARBA" id="ARBA00022833"/>
    </source>
</evidence>
<dbReference type="EMBL" id="JNBS01000514">
    <property type="protein sequence ID" value="OQS05036.1"/>
    <property type="molecule type" value="Genomic_DNA"/>
</dbReference>
<accession>A0A1W0A425</accession>
<dbReference type="SUPFAM" id="SSF57850">
    <property type="entry name" value="RING/U-box"/>
    <property type="match status" value="1"/>
</dbReference>
<dbReference type="InterPro" id="IPR027370">
    <property type="entry name" value="Znf-RING_euk"/>
</dbReference>
<evidence type="ECO:0000256" key="2">
    <source>
        <dbReference type="ARBA" id="ARBA00022771"/>
    </source>
</evidence>
<keyword evidence="5" id="KW-0812">Transmembrane</keyword>
<dbReference type="OrthoDB" id="6105938at2759"/>
<keyword evidence="5" id="KW-1133">Transmembrane helix</keyword>
<keyword evidence="8" id="KW-1185">Reference proteome</keyword>
<dbReference type="Pfam" id="PF13445">
    <property type="entry name" value="zf-RING_UBOX"/>
    <property type="match status" value="1"/>
</dbReference>
<evidence type="ECO:0000256" key="5">
    <source>
        <dbReference type="SAM" id="Phobius"/>
    </source>
</evidence>
<protein>
    <recommendedName>
        <fullName evidence="6">RING-type domain-containing protein</fullName>
    </recommendedName>
</protein>
<proteinExistence type="predicted"/>
<dbReference type="PROSITE" id="PS50089">
    <property type="entry name" value="ZF_RING_2"/>
    <property type="match status" value="1"/>
</dbReference>